<evidence type="ECO:0000313" key="3">
    <source>
        <dbReference type="EMBL" id="BBH54626.1"/>
    </source>
</evidence>
<accession>A0A4P2VMJ5</accession>
<sequence>MQNKNNILENKSIIRKYIKQRNKMHALSLLLVLLSSAHTANLYADELSYGTKFTLTTIAGCAVGFGSGYGYAQANNYDSQPSQILGWMGAATGCLTGALFSYLFYDDNTAKMASRISSDEKTITDLQIQLARLKNEKMNFGNENQADITPNFAMQNPFENLGVSEIITKKTLDEKNLPKGFSSETCSKWLNFYLIGDGGIETEKKEKLEFIAIDRNFALIGFQFAYSYDGCFKPSDAQNGSYYSRHWPELRDFLNGRVHGFKAKLMQAKALKEEHEKEQSALNNNQ</sequence>
<evidence type="ECO:0000313" key="4">
    <source>
        <dbReference type="Proteomes" id="UP000291236"/>
    </source>
</evidence>
<dbReference type="EMBL" id="AP019369">
    <property type="protein sequence ID" value="BBH54626.1"/>
    <property type="molecule type" value="Genomic_DNA"/>
</dbReference>
<dbReference type="AlphaFoldDB" id="A0A4P2VMJ5"/>
<feature type="coiled-coil region" evidence="1">
    <location>
        <begin position="116"/>
        <end position="143"/>
    </location>
</feature>
<feature type="coiled-coil region" evidence="1">
    <location>
        <begin position="258"/>
        <end position="285"/>
    </location>
</feature>
<keyword evidence="2" id="KW-1133">Transmembrane helix</keyword>
<reference evidence="3 4" key="1">
    <citation type="submission" date="2018-12" db="EMBL/GenBank/DDBJ databases">
        <title>Rubrispira sanarue gen. nov., sp., nov., a member of the order Silvanigrellales, isolated from a brackish lake in Hamamatsu Japan.</title>
        <authorList>
            <person name="Maejima Y."/>
            <person name="Iino T."/>
            <person name="Muraguchi Y."/>
            <person name="Fukuda K."/>
            <person name="Nojiri H."/>
            <person name="Ohkuma M."/>
            <person name="Moriuchi R."/>
            <person name="Dohra H."/>
            <person name="Kimbara K."/>
            <person name="Shintani M."/>
        </authorList>
    </citation>
    <scope>NUCLEOTIDE SEQUENCE [LARGE SCALE GENOMIC DNA]</scope>
    <source>
        <strain evidence="3 4">RF1110005</strain>
        <plasmid evidence="3 4">79K</plasmid>
    </source>
</reference>
<evidence type="ECO:0000256" key="1">
    <source>
        <dbReference type="SAM" id="Coils"/>
    </source>
</evidence>
<evidence type="ECO:0000256" key="2">
    <source>
        <dbReference type="SAM" id="Phobius"/>
    </source>
</evidence>
<geneLocation type="plasmid" evidence="3 4">
    <name>79K</name>
</geneLocation>
<dbReference type="Proteomes" id="UP000291236">
    <property type="component" value="Plasmid 79K"/>
</dbReference>
<keyword evidence="3" id="KW-0614">Plasmid</keyword>
<organism evidence="3 4">
    <name type="scientific">Fluviispira sanaruensis</name>
    <dbReference type="NCBI Taxonomy" id="2493639"/>
    <lineage>
        <taxon>Bacteria</taxon>
        <taxon>Pseudomonadati</taxon>
        <taxon>Bdellovibrionota</taxon>
        <taxon>Oligoflexia</taxon>
        <taxon>Silvanigrellales</taxon>
        <taxon>Silvanigrellaceae</taxon>
        <taxon>Fluviispira</taxon>
    </lineage>
</organism>
<name>A0A4P2VMJ5_FLUSA</name>
<gene>
    <name evidence="3" type="ORF">JCM31447_31000</name>
</gene>
<feature type="transmembrane region" description="Helical" evidence="2">
    <location>
        <begin position="84"/>
        <end position="105"/>
    </location>
</feature>
<keyword evidence="4" id="KW-1185">Reference proteome</keyword>
<dbReference type="RefSeq" id="WP_130612996.1">
    <property type="nucleotide sequence ID" value="NZ_AP019369.1"/>
</dbReference>
<keyword evidence="2" id="KW-0812">Transmembrane</keyword>
<keyword evidence="2" id="KW-0472">Membrane</keyword>
<protein>
    <submittedName>
        <fullName evidence="3">Uncharacterized protein</fullName>
    </submittedName>
</protein>
<dbReference type="GeneID" id="39493204"/>
<proteinExistence type="predicted"/>
<dbReference type="KEGG" id="sbf:JCM31447_31000"/>
<keyword evidence="1" id="KW-0175">Coiled coil</keyword>